<proteinExistence type="predicted"/>
<dbReference type="InterPro" id="IPR002878">
    <property type="entry name" value="ChsH2_C"/>
</dbReference>
<dbReference type="Proteomes" id="UP000194420">
    <property type="component" value="Unassembled WGS sequence"/>
</dbReference>
<evidence type="ECO:0000313" key="3">
    <source>
        <dbReference type="Proteomes" id="UP000194420"/>
    </source>
</evidence>
<reference evidence="3" key="1">
    <citation type="submission" date="2017-04" db="EMBL/GenBank/DDBJ databases">
        <authorList>
            <person name="Varghese N."/>
            <person name="Submissions S."/>
        </authorList>
    </citation>
    <scope>NUCLEOTIDE SEQUENCE [LARGE SCALE GENOMIC DNA]</scope>
</reference>
<sequence>MNALTPIDPELWSENGEPHLMGGRLPSGEIVFPMPQGDAANEVEPYKLSRHGKLWSWTSQGFLPKEPYEGPGSGENEGPQDFQPFLLGYVELPGEVIVESRIVDATLDELELGMPMEFCIVPFNAEHTTYAFRPLKGAEKAA</sequence>
<name>A0A1Y6F723_9SPHN</name>
<protein>
    <submittedName>
        <fullName evidence="2">DUF35 OB-fold domain-containing protein, acyl-CoA-associated</fullName>
    </submittedName>
</protein>
<dbReference type="SUPFAM" id="SSF50249">
    <property type="entry name" value="Nucleic acid-binding proteins"/>
    <property type="match status" value="1"/>
</dbReference>
<accession>A0A1Y6F723</accession>
<dbReference type="RefSeq" id="WP_086437306.1">
    <property type="nucleotide sequence ID" value="NZ_FXWG01000002.1"/>
</dbReference>
<dbReference type="AlphaFoldDB" id="A0A1Y6F723"/>
<dbReference type="OrthoDB" id="4303499at2"/>
<dbReference type="Pfam" id="PF01796">
    <property type="entry name" value="OB_ChsH2_C"/>
    <property type="match status" value="1"/>
</dbReference>
<dbReference type="EMBL" id="FXWG01000002">
    <property type="protein sequence ID" value="SMQ69150.1"/>
    <property type="molecule type" value="Genomic_DNA"/>
</dbReference>
<evidence type="ECO:0000313" key="2">
    <source>
        <dbReference type="EMBL" id="SMQ69150.1"/>
    </source>
</evidence>
<evidence type="ECO:0000259" key="1">
    <source>
        <dbReference type="Pfam" id="PF01796"/>
    </source>
</evidence>
<dbReference type="InterPro" id="IPR012340">
    <property type="entry name" value="NA-bd_OB-fold"/>
</dbReference>
<organism evidence="2 3">
    <name type="scientific">Altererythrobacter xiamenensis</name>
    <dbReference type="NCBI Taxonomy" id="1316679"/>
    <lineage>
        <taxon>Bacteria</taxon>
        <taxon>Pseudomonadati</taxon>
        <taxon>Pseudomonadota</taxon>
        <taxon>Alphaproteobacteria</taxon>
        <taxon>Sphingomonadales</taxon>
        <taxon>Erythrobacteraceae</taxon>
        <taxon>Altererythrobacter</taxon>
    </lineage>
</organism>
<gene>
    <name evidence="2" type="ORF">SAMN06297468_1382</name>
</gene>
<keyword evidence="3" id="KW-1185">Reference proteome</keyword>
<feature type="domain" description="ChsH2 C-terminal OB-fold" evidence="1">
    <location>
        <begin position="48"/>
        <end position="119"/>
    </location>
</feature>